<name>A0A0C3KC08_9AGAM</name>
<evidence type="ECO:0000313" key="2">
    <source>
        <dbReference type="Proteomes" id="UP000054248"/>
    </source>
</evidence>
<accession>A0A0C3KC08</accession>
<sequence length="57" mass="6386">MPNTPSGRLGKKKQTPSFVSAQTTKKAFLYAFSTISSENFNTKRQPPFPQHVMQAMP</sequence>
<proteinExistence type="predicted"/>
<dbReference type="HOGENOM" id="CLU_2998187_0_0_1"/>
<dbReference type="Proteomes" id="UP000054248">
    <property type="component" value="Unassembled WGS sequence"/>
</dbReference>
<evidence type="ECO:0000313" key="1">
    <source>
        <dbReference type="EMBL" id="KIO18978.1"/>
    </source>
</evidence>
<gene>
    <name evidence="1" type="ORF">M407DRAFT_246340</name>
</gene>
<protein>
    <submittedName>
        <fullName evidence="1">Uncharacterized protein</fullName>
    </submittedName>
</protein>
<reference evidence="1 2" key="1">
    <citation type="submission" date="2014-04" db="EMBL/GenBank/DDBJ databases">
        <authorList>
            <consortium name="DOE Joint Genome Institute"/>
            <person name="Kuo A."/>
            <person name="Girlanda M."/>
            <person name="Perotto S."/>
            <person name="Kohler A."/>
            <person name="Nagy L.G."/>
            <person name="Floudas D."/>
            <person name="Copeland A."/>
            <person name="Barry K.W."/>
            <person name="Cichocki N."/>
            <person name="Veneault-Fourrey C."/>
            <person name="LaButti K."/>
            <person name="Lindquist E.A."/>
            <person name="Lipzen A."/>
            <person name="Lundell T."/>
            <person name="Morin E."/>
            <person name="Murat C."/>
            <person name="Sun H."/>
            <person name="Tunlid A."/>
            <person name="Henrissat B."/>
            <person name="Grigoriev I.V."/>
            <person name="Hibbett D.S."/>
            <person name="Martin F."/>
            <person name="Nordberg H.P."/>
            <person name="Cantor M.N."/>
            <person name="Hua S.X."/>
        </authorList>
    </citation>
    <scope>NUCLEOTIDE SEQUENCE [LARGE SCALE GENOMIC DNA]</scope>
    <source>
        <strain evidence="1 2">MUT 4182</strain>
    </source>
</reference>
<dbReference type="AlphaFoldDB" id="A0A0C3KC08"/>
<keyword evidence="2" id="KW-1185">Reference proteome</keyword>
<organism evidence="1 2">
    <name type="scientific">Tulasnella calospora MUT 4182</name>
    <dbReference type="NCBI Taxonomy" id="1051891"/>
    <lineage>
        <taxon>Eukaryota</taxon>
        <taxon>Fungi</taxon>
        <taxon>Dikarya</taxon>
        <taxon>Basidiomycota</taxon>
        <taxon>Agaricomycotina</taxon>
        <taxon>Agaricomycetes</taxon>
        <taxon>Cantharellales</taxon>
        <taxon>Tulasnellaceae</taxon>
        <taxon>Tulasnella</taxon>
    </lineage>
</organism>
<dbReference type="EMBL" id="KN823248">
    <property type="protein sequence ID" value="KIO18978.1"/>
    <property type="molecule type" value="Genomic_DNA"/>
</dbReference>
<reference evidence="2" key="2">
    <citation type="submission" date="2015-01" db="EMBL/GenBank/DDBJ databases">
        <title>Evolutionary Origins and Diversification of the Mycorrhizal Mutualists.</title>
        <authorList>
            <consortium name="DOE Joint Genome Institute"/>
            <consortium name="Mycorrhizal Genomics Consortium"/>
            <person name="Kohler A."/>
            <person name="Kuo A."/>
            <person name="Nagy L.G."/>
            <person name="Floudas D."/>
            <person name="Copeland A."/>
            <person name="Barry K.W."/>
            <person name="Cichocki N."/>
            <person name="Veneault-Fourrey C."/>
            <person name="LaButti K."/>
            <person name="Lindquist E.A."/>
            <person name="Lipzen A."/>
            <person name="Lundell T."/>
            <person name="Morin E."/>
            <person name="Murat C."/>
            <person name="Riley R."/>
            <person name="Ohm R."/>
            <person name="Sun H."/>
            <person name="Tunlid A."/>
            <person name="Henrissat B."/>
            <person name="Grigoriev I.V."/>
            <person name="Hibbett D.S."/>
            <person name="Martin F."/>
        </authorList>
    </citation>
    <scope>NUCLEOTIDE SEQUENCE [LARGE SCALE GENOMIC DNA]</scope>
    <source>
        <strain evidence="2">MUT 4182</strain>
    </source>
</reference>